<dbReference type="Proteomes" id="UP000610124">
    <property type="component" value="Unassembled WGS sequence"/>
</dbReference>
<reference evidence="1" key="1">
    <citation type="journal article" date="2014" name="Int. J. Syst. Evol. Microbiol.">
        <title>Complete genome sequence of Corynebacterium casei LMG S-19264T (=DSM 44701T), isolated from a smear-ripened cheese.</title>
        <authorList>
            <consortium name="US DOE Joint Genome Institute (JGI-PGF)"/>
            <person name="Walter F."/>
            <person name="Albersmeier A."/>
            <person name="Kalinowski J."/>
            <person name="Ruckert C."/>
        </authorList>
    </citation>
    <scope>NUCLEOTIDE SEQUENCE</scope>
    <source>
        <strain evidence="1">JCM 4434</strain>
    </source>
</reference>
<accession>A0A8H9LS82</accession>
<dbReference type="Pfam" id="PF05721">
    <property type="entry name" value="PhyH"/>
    <property type="match status" value="1"/>
</dbReference>
<reference evidence="1" key="2">
    <citation type="submission" date="2020-09" db="EMBL/GenBank/DDBJ databases">
        <authorList>
            <person name="Sun Q."/>
            <person name="Ohkuma M."/>
        </authorList>
    </citation>
    <scope>NUCLEOTIDE SEQUENCE</scope>
    <source>
        <strain evidence="1">JCM 4434</strain>
    </source>
</reference>
<dbReference type="PANTHER" id="PTHR20883">
    <property type="entry name" value="PHYTANOYL-COA DIOXYGENASE DOMAIN CONTAINING 1"/>
    <property type="match status" value="1"/>
</dbReference>
<dbReference type="PANTHER" id="PTHR20883:SF48">
    <property type="entry name" value="ECTOINE DIOXYGENASE"/>
    <property type="match status" value="1"/>
</dbReference>
<comment type="caution">
    <text evidence="1">The sequence shown here is derived from an EMBL/GenBank/DDBJ whole genome shotgun (WGS) entry which is preliminary data.</text>
</comment>
<gene>
    <name evidence="1" type="ORF">GCM10010502_33590</name>
</gene>
<evidence type="ECO:0000313" key="2">
    <source>
        <dbReference type="Proteomes" id="UP000610124"/>
    </source>
</evidence>
<dbReference type="Gene3D" id="2.60.120.620">
    <property type="entry name" value="q2cbj1_9rhob like domain"/>
    <property type="match status" value="1"/>
</dbReference>
<dbReference type="EMBL" id="BMUB01000006">
    <property type="protein sequence ID" value="GGU78817.1"/>
    <property type="molecule type" value="Genomic_DNA"/>
</dbReference>
<dbReference type="SUPFAM" id="SSF51197">
    <property type="entry name" value="Clavaminate synthase-like"/>
    <property type="match status" value="1"/>
</dbReference>
<proteinExistence type="predicted"/>
<dbReference type="RefSeq" id="WP_244888893.1">
    <property type="nucleotide sequence ID" value="NZ_JBEZAD010000025.1"/>
</dbReference>
<evidence type="ECO:0000313" key="1">
    <source>
        <dbReference type="EMBL" id="GGU78817.1"/>
    </source>
</evidence>
<dbReference type="InterPro" id="IPR008775">
    <property type="entry name" value="Phytyl_CoA_dOase-like"/>
</dbReference>
<sequence>MIDVTRVPEAATPETAKSVYEREGWLLAPHTLDAELVAGITARIEELSAQERPEAVYEKGTRTLRAIHGCHLFDDLCRRLVRLPALLGLAEELLGEPVYVYQFKVNMKQPREGVAWPWHQDYSFWHHEDGMVADKAVNIAIHLDEVHAKNGPLQIVPRTHHLGLLDKEPSGGGGDWRNHVSADLEYTVPDQVADDLVGEYGLMHATGPKGAIYAFHPTLVHSSTDNLSDDRRALLLVTYNAVSNAPERLSRPEFLVSRDTTPLTPVAANTL</sequence>
<dbReference type="GO" id="GO:0005506">
    <property type="term" value="F:iron ion binding"/>
    <property type="evidence" value="ECO:0007669"/>
    <property type="project" value="UniProtKB-ARBA"/>
</dbReference>
<organism evidence="1 2">
    <name type="scientific">Kitasatospora aureofaciens</name>
    <name type="common">Streptomyces aureofaciens</name>
    <dbReference type="NCBI Taxonomy" id="1894"/>
    <lineage>
        <taxon>Bacteria</taxon>
        <taxon>Bacillati</taxon>
        <taxon>Actinomycetota</taxon>
        <taxon>Actinomycetes</taxon>
        <taxon>Kitasatosporales</taxon>
        <taxon>Streptomycetaceae</taxon>
        <taxon>Kitasatospora</taxon>
    </lineage>
</organism>
<name>A0A8H9LS82_KITAU</name>
<dbReference type="GO" id="GO:0016706">
    <property type="term" value="F:2-oxoglutarate-dependent dioxygenase activity"/>
    <property type="evidence" value="ECO:0007669"/>
    <property type="project" value="UniProtKB-ARBA"/>
</dbReference>
<dbReference type="AlphaFoldDB" id="A0A8H9LS82"/>
<protein>
    <submittedName>
        <fullName evidence="1">L-proline 4-hydroxylase</fullName>
    </submittedName>
</protein>